<feature type="compositionally biased region" description="Low complexity" evidence="1">
    <location>
        <begin position="27"/>
        <end position="40"/>
    </location>
</feature>
<dbReference type="Proteomes" id="UP000243499">
    <property type="component" value="Chromosome 3"/>
</dbReference>
<proteinExistence type="predicted"/>
<sequence>MPVHLPSPPHSAAANRQRRRPPPLPALRPSHPVRCLLRPRLSPPPLGPPWPPRRRPPAHLLQLLHRHLPPPLPLFLPLRRIRFGASHSPSSLPLRRPPPALLPPLLNPFSLRCRLHTPQPPRGSTSHLRSPSTLSSSAVASSSRRPTQPTHPSTSTPAASLPPATCSTKCGSGASRLATEGGIDDDLCWHREWH</sequence>
<feature type="region of interest" description="Disordered" evidence="1">
    <location>
        <begin position="112"/>
        <end position="172"/>
    </location>
</feature>
<dbReference type="EMBL" id="CM008048">
    <property type="protein sequence ID" value="PVH61651.1"/>
    <property type="molecule type" value="Genomic_DNA"/>
</dbReference>
<feature type="compositionally biased region" description="Low complexity" evidence="1">
    <location>
        <begin position="124"/>
        <end position="168"/>
    </location>
</feature>
<gene>
    <name evidence="2" type="ORF">PAHAL_3G087000</name>
</gene>
<organism evidence="2">
    <name type="scientific">Panicum hallii</name>
    <dbReference type="NCBI Taxonomy" id="206008"/>
    <lineage>
        <taxon>Eukaryota</taxon>
        <taxon>Viridiplantae</taxon>
        <taxon>Streptophyta</taxon>
        <taxon>Embryophyta</taxon>
        <taxon>Tracheophyta</taxon>
        <taxon>Spermatophyta</taxon>
        <taxon>Magnoliopsida</taxon>
        <taxon>Liliopsida</taxon>
        <taxon>Poales</taxon>
        <taxon>Poaceae</taxon>
        <taxon>PACMAD clade</taxon>
        <taxon>Panicoideae</taxon>
        <taxon>Panicodae</taxon>
        <taxon>Paniceae</taxon>
        <taxon>Panicinae</taxon>
        <taxon>Panicum</taxon>
        <taxon>Panicum sect. Panicum</taxon>
    </lineage>
</organism>
<reference evidence="2" key="1">
    <citation type="submission" date="2018-04" db="EMBL/GenBank/DDBJ databases">
        <title>WGS assembly of Panicum hallii.</title>
        <authorList>
            <person name="Lovell J."/>
            <person name="Jenkins J."/>
            <person name="Lowry D."/>
            <person name="Mamidi S."/>
            <person name="Sreedasyam A."/>
            <person name="Weng X."/>
            <person name="Barry K."/>
            <person name="Bonette J."/>
            <person name="Campitelli B."/>
            <person name="Daum C."/>
            <person name="Gordon S."/>
            <person name="Gould B."/>
            <person name="Lipzen A."/>
            <person name="Macqueen A."/>
            <person name="Palacio-Mejia J."/>
            <person name="Plott C."/>
            <person name="Shakirov E."/>
            <person name="Shu S."/>
            <person name="Yoshinaga Y."/>
            <person name="Zane M."/>
            <person name="Rokhsar D."/>
            <person name="Grimwood J."/>
            <person name="Schmutz J."/>
            <person name="Juenger T."/>
        </authorList>
    </citation>
    <scope>NUCLEOTIDE SEQUENCE [LARGE SCALE GENOMIC DNA]</scope>
    <source>
        <strain evidence="2">FIL2</strain>
    </source>
</reference>
<protein>
    <submittedName>
        <fullName evidence="2">Uncharacterized protein</fullName>
    </submittedName>
</protein>
<evidence type="ECO:0000313" key="2">
    <source>
        <dbReference type="EMBL" id="PVH61651.1"/>
    </source>
</evidence>
<accession>A0A2T8KHJ8</accession>
<dbReference type="Gramene" id="PVH61651">
    <property type="protein sequence ID" value="PVH61651"/>
    <property type="gene ID" value="PAHAL_3G087000"/>
</dbReference>
<feature type="compositionally biased region" description="Pro residues" evidence="1">
    <location>
        <begin position="41"/>
        <end position="51"/>
    </location>
</feature>
<dbReference type="AlphaFoldDB" id="A0A2T8KHJ8"/>
<name>A0A2T8KHJ8_9POAL</name>
<feature type="region of interest" description="Disordered" evidence="1">
    <location>
        <begin position="1"/>
        <end position="53"/>
    </location>
</feature>
<evidence type="ECO:0000256" key="1">
    <source>
        <dbReference type="SAM" id="MobiDB-lite"/>
    </source>
</evidence>